<evidence type="ECO:0000313" key="1">
    <source>
        <dbReference type="EMBL" id="RMI03726.1"/>
    </source>
</evidence>
<reference evidence="1 2" key="1">
    <citation type="submission" date="2018-10" db="EMBL/GenBank/DDBJ databases">
        <title>Isolation, diversity and antifungal activity of actinobacteria from wheat.</title>
        <authorList>
            <person name="Han C."/>
        </authorList>
    </citation>
    <scope>NUCLEOTIDE SEQUENCE [LARGE SCALE GENOMIC DNA]</scope>
    <source>
        <strain evidence="1 2">NEAU-YY56</strain>
    </source>
</reference>
<accession>A0A3M2IV26</accession>
<keyword evidence="2" id="KW-1185">Reference proteome</keyword>
<dbReference type="AlphaFoldDB" id="A0A3M2IV26"/>
<dbReference type="EMBL" id="RFFI01000151">
    <property type="protein sequence ID" value="RMI03726.1"/>
    <property type="molecule type" value="Genomic_DNA"/>
</dbReference>
<gene>
    <name evidence="1" type="ORF">EBM89_18580</name>
</gene>
<protein>
    <submittedName>
        <fullName evidence="1">Uncharacterized protein</fullName>
    </submittedName>
</protein>
<name>A0A3M2IV26_9CELL</name>
<organism evidence="1 2">
    <name type="scientific">Cellulomonas triticagri</name>
    <dbReference type="NCBI Taxonomy" id="2483352"/>
    <lineage>
        <taxon>Bacteria</taxon>
        <taxon>Bacillati</taxon>
        <taxon>Actinomycetota</taxon>
        <taxon>Actinomycetes</taxon>
        <taxon>Micrococcales</taxon>
        <taxon>Cellulomonadaceae</taxon>
        <taxon>Cellulomonas</taxon>
    </lineage>
</organism>
<proteinExistence type="predicted"/>
<sequence length="216" mass="23701">MMESVLLSCWLVDAEKAPEMRVARALSLLPSVYQGAIDTLQKFPSQGEELARKQQASSELIALYRKNRVEVVRKVKGGQVTDLATSVVFRDNKAAFSRNITQLAQAYLPDSPWLYPLLSGAAHSESWLLSGINTGTLEQSLNSIFMPLLAFGEAYARALCSYFGMDARPHLAANERRLKAMVLRAGTPASSAADKPTAFGDLGSGFIEEFVSQRQR</sequence>
<comment type="caution">
    <text evidence="1">The sequence shown here is derived from an EMBL/GenBank/DDBJ whole genome shotgun (WGS) entry which is preliminary data.</text>
</comment>
<evidence type="ECO:0000313" key="2">
    <source>
        <dbReference type="Proteomes" id="UP000269289"/>
    </source>
</evidence>
<dbReference type="Proteomes" id="UP000269289">
    <property type="component" value="Unassembled WGS sequence"/>
</dbReference>